<dbReference type="EMBL" id="JADIKE010000036">
    <property type="protein sequence ID" value="MBM7126281.1"/>
    <property type="molecule type" value="Genomic_DNA"/>
</dbReference>
<name>A0ABS2K503_9GAMM</name>
<reference evidence="2" key="1">
    <citation type="submission" date="2020-10" db="EMBL/GenBank/DDBJ databases">
        <title>Phylogeny of dyella-like bacteria.</title>
        <authorList>
            <person name="Fu J."/>
        </authorList>
    </citation>
    <scope>NUCLEOTIDE SEQUENCE</scope>
    <source>
        <strain evidence="2">DHOC52</strain>
    </source>
</reference>
<feature type="transmembrane region" description="Helical" evidence="1">
    <location>
        <begin position="6"/>
        <end position="22"/>
    </location>
</feature>
<keyword evidence="1" id="KW-0812">Transmembrane</keyword>
<evidence type="ECO:0000313" key="3">
    <source>
        <dbReference type="Proteomes" id="UP001430149"/>
    </source>
</evidence>
<dbReference type="Proteomes" id="UP001430149">
    <property type="component" value="Unassembled WGS sequence"/>
</dbReference>
<accession>A0ABS2K503</accession>
<dbReference type="Pfam" id="PF10975">
    <property type="entry name" value="DUF2802"/>
    <property type="match status" value="1"/>
</dbReference>
<keyword evidence="3" id="KW-1185">Reference proteome</keyword>
<dbReference type="RefSeq" id="WP_204682808.1">
    <property type="nucleotide sequence ID" value="NZ_BSNR01000002.1"/>
</dbReference>
<gene>
    <name evidence="2" type="ORF">ISP19_12955</name>
</gene>
<dbReference type="InterPro" id="IPR021244">
    <property type="entry name" value="DUF2802"/>
</dbReference>
<proteinExistence type="predicted"/>
<sequence>MWLEAVVIALLVLQTLTIILLWQQGRRMKRQVGGKDDEAASVPGLMIVNALNKIEHRLSVLETRVNLPEAPRRSVEVPAAQMAPVRSASLHSSASNYELAQHLAREGGDLEQLMERCGLSRNEAELVLRLYAKRA</sequence>
<keyword evidence="1" id="KW-1133">Transmembrane helix</keyword>
<evidence type="ECO:0000313" key="2">
    <source>
        <dbReference type="EMBL" id="MBM7126281.1"/>
    </source>
</evidence>
<keyword evidence="1" id="KW-0472">Membrane</keyword>
<comment type="caution">
    <text evidence="2">The sequence shown here is derived from an EMBL/GenBank/DDBJ whole genome shotgun (WGS) entry which is preliminary data.</text>
</comment>
<organism evidence="2 3">
    <name type="scientific">Dyella flava</name>
    <dbReference type="NCBI Taxonomy" id="1920170"/>
    <lineage>
        <taxon>Bacteria</taxon>
        <taxon>Pseudomonadati</taxon>
        <taxon>Pseudomonadota</taxon>
        <taxon>Gammaproteobacteria</taxon>
        <taxon>Lysobacterales</taxon>
        <taxon>Rhodanobacteraceae</taxon>
        <taxon>Dyella</taxon>
    </lineage>
</organism>
<protein>
    <submittedName>
        <fullName evidence="2">DUF2802 domain-containing protein</fullName>
    </submittedName>
</protein>
<evidence type="ECO:0000256" key="1">
    <source>
        <dbReference type="SAM" id="Phobius"/>
    </source>
</evidence>